<evidence type="ECO:0000313" key="3">
    <source>
        <dbReference type="Proteomes" id="UP000029120"/>
    </source>
</evidence>
<sequence>MKVDEDKQAPLMCLLKSLVRATSILWQASVPLGISRLLLLYYLITLYLFLSMFFV</sequence>
<protein>
    <submittedName>
        <fullName evidence="2">Uncharacterized protein</fullName>
    </submittedName>
</protein>
<feature type="transmembrane region" description="Helical" evidence="1">
    <location>
        <begin position="24"/>
        <end position="50"/>
    </location>
</feature>
<evidence type="ECO:0000313" key="2">
    <source>
        <dbReference type="EMBL" id="KFK38382.1"/>
    </source>
</evidence>
<dbReference type="EMBL" id="CM002871">
    <property type="protein sequence ID" value="KFK38382.1"/>
    <property type="molecule type" value="Genomic_DNA"/>
</dbReference>
<keyword evidence="1" id="KW-1133">Transmembrane helix</keyword>
<organism evidence="2 3">
    <name type="scientific">Arabis alpina</name>
    <name type="common">Alpine rock-cress</name>
    <dbReference type="NCBI Taxonomy" id="50452"/>
    <lineage>
        <taxon>Eukaryota</taxon>
        <taxon>Viridiplantae</taxon>
        <taxon>Streptophyta</taxon>
        <taxon>Embryophyta</taxon>
        <taxon>Tracheophyta</taxon>
        <taxon>Spermatophyta</taxon>
        <taxon>Magnoliopsida</taxon>
        <taxon>eudicotyledons</taxon>
        <taxon>Gunneridae</taxon>
        <taxon>Pentapetalae</taxon>
        <taxon>rosids</taxon>
        <taxon>malvids</taxon>
        <taxon>Brassicales</taxon>
        <taxon>Brassicaceae</taxon>
        <taxon>Arabideae</taxon>
        <taxon>Arabis</taxon>
    </lineage>
</organism>
<name>A0A087H8D0_ARAAL</name>
<accession>A0A087H8D0</accession>
<keyword evidence="1" id="KW-0472">Membrane</keyword>
<reference evidence="3" key="1">
    <citation type="journal article" date="2015" name="Nat. Plants">
        <title>Genome expansion of Arabis alpina linked with retrotransposition and reduced symmetric DNA methylation.</title>
        <authorList>
            <person name="Willing E.M."/>
            <person name="Rawat V."/>
            <person name="Mandakova T."/>
            <person name="Maumus F."/>
            <person name="James G.V."/>
            <person name="Nordstroem K.J."/>
            <person name="Becker C."/>
            <person name="Warthmann N."/>
            <person name="Chica C."/>
            <person name="Szarzynska B."/>
            <person name="Zytnicki M."/>
            <person name="Albani M.C."/>
            <person name="Kiefer C."/>
            <person name="Bergonzi S."/>
            <person name="Castaings L."/>
            <person name="Mateos J.L."/>
            <person name="Berns M.C."/>
            <person name="Bujdoso N."/>
            <person name="Piofczyk T."/>
            <person name="de Lorenzo L."/>
            <person name="Barrero-Sicilia C."/>
            <person name="Mateos I."/>
            <person name="Piednoel M."/>
            <person name="Hagmann J."/>
            <person name="Chen-Min-Tao R."/>
            <person name="Iglesias-Fernandez R."/>
            <person name="Schuster S.C."/>
            <person name="Alonso-Blanco C."/>
            <person name="Roudier F."/>
            <person name="Carbonero P."/>
            <person name="Paz-Ares J."/>
            <person name="Davis S.J."/>
            <person name="Pecinka A."/>
            <person name="Quesneville H."/>
            <person name="Colot V."/>
            <person name="Lysak M.A."/>
            <person name="Weigel D."/>
            <person name="Coupland G."/>
            <person name="Schneeberger K."/>
        </authorList>
    </citation>
    <scope>NUCLEOTIDE SEQUENCE [LARGE SCALE GENOMIC DNA]</scope>
    <source>
        <strain evidence="3">cv. Pajares</strain>
    </source>
</reference>
<proteinExistence type="predicted"/>
<dbReference type="AlphaFoldDB" id="A0A087H8D0"/>
<evidence type="ECO:0000256" key="1">
    <source>
        <dbReference type="SAM" id="Phobius"/>
    </source>
</evidence>
<keyword evidence="3" id="KW-1185">Reference proteome</keyword>
<keyword evidence="1" id="KW-0812">Transmembrane</keyword>
<dbReference type="OrthoDB" id="1113370at2759"/>
<dbReference type="Proteomes" id="UP000029120">
    <property type="component" value="Chromosome 3"/>
</dbReference>
<dbReference type="Gramene" id="KFK38382">
    <property type="protein sequence ID" value="KFK38382"/>
    <property type="gene ID" value="AALP_AA3G106400"/>
</dbReference>
<gene>
    <name evidence="2" type="ordered locus">AALP_Aa3g106400</name>
</gene>